<dbReference type="Pfam" id="PF13516">
    <property type="entry name" value="LRR_6"/>
    <property type="match status" value="1"/>
</dbReference>
<gene>
    <name evidence="1" type="ORF">JYZ213_LOCUS42904</name>
</gene>
<dbReference type="Gene3D" id="3.80.10.10">
    <property type="entry name" value="Ribonuclease Inhibitor"/>
    <property type="match status" value="1"/>
</dbReference>
<sequence>MSDVGCEYLAEMLRVNHSTYHLHLSDNDVSDRGLQLLLETTQSYESNVASITLDGNRRITDASINAICTAISSSHGFHNLNVRNCSISDAGKEQLKVAAQQGFYFTIGV</sequence>
<dbReference type="Proteomes" id="UP000663845">
    <property type="component" value="Unassembled WGS sequence"/>
</dbReference>
<dbReference type="InterPro" id="IPR032675">
    <property type="entry name" value="LRR_dom_sf"/>
</dbReference>
<proteinExistence type="predicted"/>
<evidence type="ECO:0000313" key="1">
    <source>
        <dbReference type="EMBL" id="CAF1490639.1"/>
    </source>
</evidence>
<comment type="caution">
    <text evidence="1">The sequence shown here is derived from an EMBL/GenBank/DDBJ whole genome shotgun (WGS) entry which is preliminary data.</text>
</comment>
<protein>
    <submittedName>
        <fullName evidence="1">Uncharacterized protein</fullName>
    </submittedName>
</protein>
<reference evidence="1" key="1">
    <citation type="submission" date="2021-02" db="EMBL/GenBank/DDBJ databases">
        <authorList>
            <person name="Nowell W R."/>
        </authorList>
    </citation>
    <scope>NUCLEOTIDE SEQUENCE</scope>
</reference>
<accession>A0A815SBZ3</accession>
<dbReference type="EMBL" id="CAJNOG010002117">
    <property type="protein sequence ID" value="CAF1490639.1"/>
    <property type="molecule type" value="Genomic_DNA"/>
</dbReference>
<organism evidence="1 2">
    <name type="scientific">Adineta steineri</name>
    <dbReference type="NCBI Taxonomy" id="433720"/>
    <lineage>
        <taxon>Eukaryota</taxon>
        <taxon>Metazoa</taxon>
        <taxon>Spiralia</taxon>
        <taxon>Gnathifera</taxon>
        <taxon>Rotifera</taxon>
        <taxon>Eurotatoria</taxon>
        <taxon>Bdelloidea</taxon>
        <taxon>Adinetida</taxon>
        <taxon>Adinetidae</taxon>
        <taxon>Adineta</taxon>
    </lineage>
</organism>
<evidence type="ECO:0000313" key="2">
    <source>
        <dbReference type="Proteomes" id="UP000663845"/>
    </source>
</evidence>
<dbReference type="InterPro" id="IPR001611">
    <property type="entry name" value="Leu-rich_rpt"/>
</dbReference>
<name>A0A815SBZ3_9BILA</name>
<dbReference type="AlphaFoldDB" id="A0A815SBZ3"/>
<dbReference type="SUPFAM" id="SSF52047">
    <property type="entry name" value="RNI-like"/>
    <property type="match status" value="1"/>
</dbReference>